<reference evidence="1 2" key="1">
    <citation type="submission" date="2018-10" db="EMBL/GenBank/DDBJ databases">
        <title>Genomic Encyclopedia of Archaeal and Bacterial Type Strains, Phase II (KMG-II): from individual species to whole genera.</title>
        <authorList>
            <person name="Goeker M."/>
        </authorList>
    </citation>
    <scope>NUCLEOTIDE SEQUENCE [LARGE SCALE GENOMIC DNA]</scope>
    <source>
        <strain evidence="1 2">DSM 45657</strain>
    </source>
</reference>
<proteinExistence type="predicted"/>
<evidence type="ECO:0000313" key="2">
    <source>
        <dbReference type="Proteomes" id="UP000282454"/>
    </source>
</evidence>
<name>A0A421B2D3_9PSEU</name>
<protein>
    <submittedName>
        <fullName evidence="1">Uncharacterized protein</fullName>
    </submittedName>
</protein>
<sequence>MAWLDYRITPPITFVQIGKPTARQIQEAQEARFREWRDTIRFRQDLIERICRENHDPGTPGAAP</sequence>
<dbReference type="OrthoDB" id="9875058at2"/>
<evidence type="ECO:0000313" key="1">
    <source>
        <dbReference type="EMBL" id="RLK58456.1"/>
    </source>
</evidence>
<comment type="caution">
    <text evidence="1">The sequence shown here is derived from an EMBL/GenBank/DDBJ whole genome shotgun (WGS) entry which is preliminary data.</text>
</comment>
<keyword evidence="2" id="KW-1185">Reference proteome</keyword>
<dbReference type="EMBL" id="RCDD01000003">
    <property type="protein sequence ID" value="RLK58456.1"/>
    <property type="molecule type" value="Genomic_DNA"/>
</dbReference>
<dbReference type="Proteomes" id="UP000282454">
    <property type="component" value="Unassembled WGS sequence"/>
</dbReference>
<gene>
    <name evidence="1" type="ORF">CLV68_4561</name>
</gene>
<accession>A0A421B2D3</accession>
<dbReference type="RefSeq" id="WP_121392871.1">
    <property type="nucleotide sequence ID" value="NZ_RCDD01000003.1"/>
</dbReference>
<organism evidence="1 2">
    <name type="scientific">Actinokineospora cianjurensis</name>
    <dbReference type="NCBI Taxonomy" id="585224"/>
    <lineage>
        <taxon>Bacteria</taxon>
        <taxon>Bacillati</taxon>
        <taxon>Actinomycetota</taxon>
        <taxon>Actinomycetes</taxon>
        <taxon>Pseudonocardiales</taxon>
        <taxon>Pseudonocardiaceae</taxon>
        <taxon>Actinokineospora</taxon>
    </lineage>
</organism>
<dbReference type="AlphaFoldDB" id="A0A421B2D3"/>